<feature type="transmembrane region" description="Helical" evidence="1">
    <location>
        <begin position="57"/>
        <end position="78"/>
    </location>
</feature>
<sequence length="652" mass="69010">MEFLSYFHGVFEPLSLLLLIGGTIGGLILGATPGLSPTMAVALLIPFTFQLQPAQGLILLGAAYTSTVAGGAVSAILLKIPGAPANIATALDGNAMAKNGQGTRALQLSFLSSGVGGVFGVMLLIFLTPVLAEWALAFGPSQLFWLAILGVTVIGTLDSDSFVKGLLSGCIGLWISMIGYDDVQGAQRFIFSDALAGGVNIIAALIGLFAIPQVIDMFSKGRNHVALQSVKTESHRLSEAAGELFKRKRALSIGTIVGSIVGLIPGVGGQIAGLVAYDQSKKLSPEKDKFGTGHSEGLIAAESANNAMVGPSLVPLLTLSIPGSPTAAVLLGGLLIHGIFPGSDLFERHPDVAWTFINSMLIGQILMVIIGIYTAVWVSKISRVPVPVMSAAVLVLALFGSYSVQQSMGDVSVMFVLGVMMYFLQKFGFSAAPLVLGLILGPIAEANFVQGSMIGTAMGIPVGFFLEGPLNILLIALVVISIAYSFWSHRKYNAKEKEALELPWKQHVATATIILLIAIAVVWFSFMGEPAEAFLFPRILSSIMLGLAVWNAYRAWSGLIRVGVGLGGQEFNYMLPGLIVSLGLVFFFAKFIGFYVASTVSFFIVYSVYDPAPLTSLPSWLKRLGITAGFMLVIYLLFAVLLQVQTPRGLIL</sequence>
<dbReference type="Pfam" id="PF07331">
    <property type="entry name" value="TctB"/>
    <property type="match status" value="1"/>
</dbReference>
<feature type="transmembrane region" description="Helical" evidence="1">
    <location>
        <begin position="253"/>
        <end position="277"/>
    </location>
</feature>
<keyword evidence="1" id="KW-1133">Transmembrane helix</keyword>
<name>A0A6S6UJ59_9GAMM</name>
<protein>
    <submittedName>
        <fullName evidence="4">Tricarboxylate transport membrane protein TctA</fullName>
    </submittedName>
</protein>
<feature type="transmembrane region" description="Helical" evidence="1">
    <location>
        <begin position="189"/>
        <end position="211"/>
    </location>
</feature>
<dbReference type="EMBL" id="CACVAT010000467">
    <property type="protein sequence ID" value="CAA6828440.1"/>
    <property type="molecule type" value="Genomic_DNA"/>
</dbReference>
<feature type="domain" description="DUF1468" evidence="3">
    <location>
        <begin position="513"/>
        <end position="647"/>
    </location>
</feature>
<feature type="domain" description="DUF112" evidence="2">
    <location>
        <begin position="16"/>
        <end position="436"/>
    </location>
</feature>
<feature type="transmembrane region" description="Helical" evidence="1">
    <location>
        <begin position="533"/>
        <end position="553"/>
    </location>
</feature>
<dbReference type="PANTHER" id="PTHR35342">
    <property type="entry name" value="TRICARBOXYLIC TRANSPORT PROTEIN"/>
    <property type="match status" value="1"/>
</dbReference>
<dbReference type="InterPro" id="IPR002823">
    <property type="entry name" value="DUF112_TM"/>
</dbReference>
<reference evidence="4" key="1">
    <citation type="submission" date="2020-01" db="EMBL/GenBank/DDBJ databases">
        <authorList>
            <person name="Meier V. D."/>
            <person name="Meier V D."/>
        </authorList>
    </citation>
    <scope>NUCLEOTIDE SEQUENCE</scope>
    <source>
        <strain evidence="4">HLG_WM_MAG_09</strain>
    </source>
</reference>
<feature type="transmembrane region" description="Helical" evidence="1">
    <location>
        <begin position="508"/>
        <end position="527"/>
    </location>
</feature>
<feature type="transmembrane region" description="Helical" evidence="1">
    <location>
        <begin position="316"/>
        <end position="340"/>
    </location>
</feature>
<feature type="transmembrane region" description="Helical" evidence="1">
    <location>
        <begin position="134"/>
        <end position="155"/>
    </location>
</feature>
<dbReference type="AlphaFoldDB" id="A0A6S6UJ59"/>
<proteinExistence type="predicted"/>
<keyword evidence="1" id="KW-0472">Membrane</keyword>
<feature type="transmembrane region" description="Helical" evidence="1">
    <location>
        <begin position="573"/>
        <end position="606"/>
    </location>
</feature>
<feature type="transmembrane region" description="Helical" evidence="1">
    <location>
        <begin position="16"/>
        <end position="45"/>
    </location>
</feature>
<feature type="transmembrane region" description="Helical" evidence="1">
    <location>
        <begin position="352"/>
        <end position="377"/>
    </location>
</feature>
<feature type="transmembrane region" description="Helical" evidence="1">
    <location>
        <begin position="431"/>
        <end position="449"/>
    </location>
</feature>
<dbReference type="PANTHER" id="PTHR35342:SF5">
    <property type="entry name" value="TRICARBOXYLIC TRANSPORT PROTEIN"/>
    <property type="match status" value="1"/>
</dbReference>
<dbReference type="Pfam" id="PF01970">
    <property type="entry name" value="TctA"/>
    <property type="match status" value="1"/>
</dbReference>
<evidence type="ECO:0000259" key="3">
    <source>
        <dbReference type="Pfam" id="PF07331"/>
    </source>
</evidence>
<evidence type="ECO:0000313" key="4">
    <source>
        <dbReference type="EMBL" id="CAA6828440.1"/>
    </source>
</evidence>
<feature type="transmembrane region" description="Helical" evidence="1">
    <location>
        <begin position="384"/>
        <end position="402"/>
    </location>
</feature>
<feature type="transmembrane region" description="Helical" evidence="1">
    <location>
        <begin position="469"/>
        <end position="487"/>
    </location>
</feature>
<accession>A0A6S6UJ59</accession>
<dbReference type="InterPro" id="IPR009936">
    <property type="entry name" value="DUF1468"/>
</dbReference>
<organism evidence="4">
    <name type="scientific">uncultured Thiotrichaceae bacterium</name>
    <dbReference type="NCBI Taxonomy" id="298394"/>
    <lineage>
        <taxon>Bacteria</taxon>
        <taxon>Pseudomonadati</taxon>
        <taxon>Pseudomonadota</taxon>
        <taxon>Gammaproteobacteria</taxon>
        <taxon>Thiotrichales</taxon>
        <taxon>Thiotrichaceae</taxon>
        <taxon>environmental samples</taxon>
    </lineage>
</organism>
<feature type="transmembrane region" description="Helical" evidence="1">
    <location>
        <begin position="105"/>
        <end position="127"/>
    </location>
</feature>
<feature type="transmembrane region" description="Helical" evidence="1">
    <location>
        <begin position="626"/>
        <end position="644"/>
    </location>
</feature>
<evidence type="ECO:0000256" key="1">
    <source>
        <dbReference type="SAM" id="Phobius"/>
    </source>
</evidence>
<keyword evidence="1" id="KW-0812">Transmembrane</keyword>
<gene>
    <name evidence="4" type="ORF">HELGO_WM20326</name>
</gene>
<evidence type="ECO:0000259" key="2">
    <source>
        <dbReference type="Pfam" id="PF01970"/>
    </source>
</evidence>